<dbReference type="InterPro" id="IPR013154">
    <property type="entry name" value="ADH-like_N"/>
</dbReference>
<proteinExistence type="predicted"/>
<feature type="domain" description="Enoyl reductase (ER)" evidence="1">
    <location>
        <begin position="16"/>
        <end position="309"/>
    </location>
</feature>
<accession>C7QZ53</accession>
<dbReference type="EMBL" id="CP001706">
    <property type="protein sequence ID" value="ACV07961.1"/>
    <property type="molecule type" value="Genomic_DNA"/>
</dbReference>
<dbReference type="InterPro" id="IPR036291">
    <property type="entry name" value="NAD(P)-bd_dom_sf"/>
</dbReference>
<dbReference type="STRING" id="471856.Jden_0288"/>
<dbReference type="PANTHER" id="PTHR11695">
    <property type="entry name" value="ALCOHOL DEHYDROGENASE RELATED"/>
    <property type="match status" value="1"/>
</dbReference>
<dbReference type="AlphaFoldDB" id="C7QZ53"/>
<dbReference type="InterPro" id="IPR011032">
    <property type="entry name" value="GroES-like_sf"/>
</dbReference>
<gene>
    <name evidence="2" type="ordered locus">Jden_0288</name>
</gene>
<dbReference type="Gene3D" id="3.40.50.720">
    <property type="entry name" value="NAD(P)-binding Rossmann-like Domain"/>
    <property type="match status" value="1"/>
</dbReference>
<name>C7QZ53_JONDD</name>
<sequence>MRLGVGMKTWTYSAFGGPDNLELTHQDLPEPGPGTVRIKVRAAAVNPVDWKIMAGGLSDVLPVLFPATIGWDVAGVVDAVGYGVQEFAVGDEILADNMQDFVSRGSMAEYTIVPVRVAAKKPQALSFVEAASLPLAGQTALQGVDHLGLSKGDTLLIHNASGGVGRVAVQYAVHQGIRVIGSASESNHDALRAMGAEPVSYGDGLADAVRALAPDGVDGVYDAVGGVTDVSAALMATGASIISIADPSVIALGGTWLWVNPNSADTARLADLAAQGIITPHIDKIFSFDQVPAAYQHNMDGHTRGKVVVDVTA</sequence>
<dbReference type="Proteomes" id="UP000000628">
    <property type="component" value="Chromosome"/>
</dbReference>
<dbReference type="SUPFAM" id="SSF51735">
    <property type="entry name" value="NAD(P)-binding Rossmann-fold domains"/>
    <property type="match status" value="1"/>
</dbReference>
<dbReference type="CDD" id="cd05289">
    <property type="entry name" value="MDR_like_2"/>
    <property type="match status" value="1"/>
</dbReference>
<dbReference type="Gene3D" id="3.90.180.10">
    <property type="entry name" value="Medium-chain alcohol dehydrogenases, catalytic domain"/>
    <property type="match status" value="1"/>
</dbReference>
<dbReference type="InterPro" id="IPR020843">
    <property type="entry name" value="ER"/>
</dbReference>
<dbReference type="PANTHER" id="PTHR11695:SF294">
    <property type="entry name" value="RETICULON-4-INTERACTING PROTEIN 1, MITOCHONDRIAL"/>
    <property type="match status" value="1"/>
</dbReference>
<dbReference type="HOGENOM" id="CLU_026673_3_3_11"/>
<dbReference type="KEGG" id="jde:Jden_0288"/>
<dbReference type="GO" id="GO:0016491">
    <property type="term" value="F:oxidoreductase activity"/>
    <property type="evidence" value="ECO:0007669"/>
    <property type="project" value="InterPro"/>
</dbReference>
<dbReference type="Pfam" id="PF13602">
    <property type="entry name" value="ADH_zinc_N_2"/>
    <property type="match status" value="1"/>
</dbReference>
<keyword evidence="3" id="KW-1185">Reference proteome</keyword>
<dbReference type="eggNOG" id="COG0604">
    <property type="taxonomic scope" value="Bacteria"/>
</dbReference>
<evidence type="ECO:0000313" key="2">
    <source>
        <dbReference type="EMBL" id="ACV07961.1"/>
    </source>
</evidence>
<evidence type="ECO:0000313" key="3">
    <source>
        <dbReference type="Proteomes" id="UP000000628"/>
    </source>
</evidence>
<protein>
    <submittedName>
        <fullName evidence="2">Alcohol dehydrogenase GroES domain protein</fullName>
    </submittedName>
</protein>
<reference evidence="2 3" key="1">
    <citation type="journal article" date="2009" name="Stand. Genomic Sci.">
        <title>Complete genome sequence of Jonesia denitrificans type strain (Prevot 55134).</title>
        <authorList>
            <person name="Pukall R."/>
            <person name="Gehrich-Schroter G."/>
            <person name="Lapidus A."/>
            <person name="Nolan M."/>
            <person name="Glavina Del Rio T."/>
            <person name="Lucas S."/>
            <person name="Chen F."/>
            <person name="Tice H."/>
            <person name="Pitluck S."/>
            <person name="Cheng J.F."/>
            <person name="Copeland A."/>
            <person name="Saunders E."/>
            <person name="Brettin T."/>
            <person name="Detter J.C."/>
            <person name="Bruce D."/>
            <person name="Goodwin L."/>
            <person name="Pati A."/>
            <person name="Ivanova N."/>
            <person name="Mavromatis K."/>
            <person name="Ovchinnikova G."/>
            <person name="Chen A."/>
            <person name="Palaniappan K."/>
            <person name="Land M."/>
            <person name="Hauser L."/>
            <person name="Chang Y.J."/>
            <person name="Jeffries C.D."/>
            <person name="Chain P."/>
            <person name="Goker M."/>
            <person name="Bristow J."/>
            <person name="Eisen J.A."/>
            <person name="Markowitz V."/>
            <person name="Hugenholtz P."/>
            <person name="Kyrpides N.C."/>
            <person name="Klenk H.P."/>
            <person name="Han C."/>
        </authorList>
    </citation>
    <scope>NUCLEOTIDE SEQUENCE [LARGE SCALE GENOMIC DNA]</scope>
    <source>
        <strain evidence="3">ATCC 14870 / DSM 20603 / BCRC 15368 / CIP 55.134 / JCM 11481 / NBRC 15587 / NCTC 10816 / Prevot 55134</strain>
    </source>
</reference>
<organism evidence="2 3">
    <name type="scientific">Jonesia denitrificans (strain ATCC 14870 / DSM 20603 / BCRC 15368 / CIP 55.134 / JCM 11481 / NBRC 15587 / NCTC 10816 / Prevot 55134)</name>
    <name type="common">Listeria denitrificans</name>
    <dbReference type="NCBI Taxonomy" id="471856"/>
    <lineage>
        <taxon>Bacteria</taxon>
        <taxon>Bacillati</taxon>
        <taxon>Actinomycetota</taxon>
        <taxon>Actinomycetes</taxon>
        <taxon>Micrococcales</taxon>
        <taxon>Jonesiaceae</taxon>
        <taxon>Jonesia</taxon>
    </lineage>
</organism>
<dbReference type="SUPFAM" id="SSF50129">
    <property type="entry name" value="GroES-like"/>
    <property type="match status" value="1"/>
</dbReference>
<dbReference type="InterPro" id="IPR050700">
    <property type="entry name" value="YIM1/Zinc_Alcohol_DH_Fams"/>
</dbReference>
<evidence type="ECO:0000259" key="1">
    <source>
        <dbReference type="SMART" id="SM00829"/>
    </source>
</evidence>
<dbReference type="SMART" id="SM00829">
    <property type="entry name" value="PKS_ER"/>
    <property type="match status" value="1"/>
</dbReference>
<dbReference type="Pfam" id="PF08240">
    <property type="entry name" value="ADH_N"/>
    <property type="match status" value="1"/>
</dbReference>